<gene>
    <name evidence="2" type="ORF">A2682_03690</name>
</gene>
<dbReference type="AlphaFoldDB" id="A0A1G2PMM6"/>
<evidence type="ECO:0000259" key="1">
    <source>
        <dbReference type="SMART" id="SM01321"/>
    </source>
</evidence>
<dbReference type="STRING" id="1802363.A2682_03690"/>
<dbReference type="Gene3D" id="3.30.70.1290">
    <property type="entry name" value="Transposase IS200-like"/>
    <property type="match status" value="1"/>
</dbReference>
<evidence type="ECO:0000313" key="2">
    <source>
        <dbReference type="EMBL" id="OHA49595.1"/>
    </source>
</evidence>
<evidence type="ECO:0000313" key="3">
    <source>
        <dbReference type="Proteomes" id="UP000178690"/>
    </source>
</evidence>
<sequence length="237" mass="27779">MQRPRFIAGGFYHIYNRGVERRRTFLDDKDRLRFIHDLFEFNDRRPAPHMHFHYGGSTSVVEKERRGARTPLVSLLAYALMPNHYHLLVRARESAAVPAFMRKLGTGYTMYFNERYARSGVLFQGRYQVRVVMEDRYLRHLVSYIHLNPIALVASGWKEGEEIRDPEKALRNLKTYRWSSLQDFLGEKNFSSVLNLELVRDLGIPLGTAQMHGLREWLIEPVSYLDKIRDATLDYGG</sequence>
<organism evidence="2 3">
    <name type="scientific">Terrybacteria sp. (strain RIFCSPHIGHO2_01_FULL_58_15)</name>
    <dbReference type="NCBI Taxonomy" id="1802363"/>
    <lineage>
        <taxon>Bacteria</taxon>
        <taxon>Candidatus Terryibacteriota</taxon>
    </lineage>
</organism>
<dbReference type="SMART" id="SM01321">
    <property type="entry name" value="Y1_Tnp"/>
    <property type="match status" value="1"/>
</dbReference>
<dbReference type="GO" id="GO:0006313">
    <property type="term" value="P:DNA transposition"/>
    <property type="evidence" value="ECO:0007669"/>
    <property type="project" value="InterPro"/>
</dbReference>
<dbReference type="Proteomes" id="UP000178690">
    <property type="component" value="Unassembled WGS sequence"/>
</dbReference>
<dbReference type="PANTHER" id="PTHR34322">
    <property type="entry name" value="TRANSPOSASE, Y1_TNP DOMAIN-CONTAINING"/>
    <property type="match status" value="1"/>
</dbReference>
<dbReference type="Pfam" id="PF01797">
    <property type="entry name" value="Y1_Tnp"/>
    <property type="match status" value="1"/>
</dbReference>
<name>A0A1G2PMM6_TERXR</name>
<dbReference type="SUPFAM" id="SSF143422">
    <property type="entry name" value="Transposase IS200-like"/>
    <property type="match status" value="1"/>
</dbReference>
<dbReference type="GO" id="GO:0004803">
    <property type="term" value="F:transposase activity"/>
    <property type="evidence" value="ECO:0007669"/>
    <property type="project" value="InterPro"/>
</dbReference>
<comment type="caution">
    <text evidence="2">The sequence shown here is derived from an EMBL/GenBank/DDBJ whole genome shotgun (WGS) entry which is preliminary data.</text>
</comment>
<dbReference type="EMBL" id="MHST01000007">
    <property type="protein sequence ID" value="OHA49595.1"/>
    <property type="molecule type" value="Genomic_DNA"/>
</dbReference>
<dbReference type="InterPro" id="IPR002686">
    <property type="entry name" value="Transposase_17"/>
</dbReference>
<dbReference type="InterPro" id="IPR036515">
    <property type="entry name" value="Transposase_17_sf"/>
</dbReference>
<feature type="domain" description="Transposase IS200-like" evidence="1">
    <location>
        <begin position="7"/>
        <end position="148"/>
    </location>
</feature>
<proteinExistence type="predicted"/>
<accession>A0A1G2PMM6</accession>
<dbReference type="GO" id="GO:0003677">
    <property type="term" value="F:DNA binding"/>
    <property type="evidence" value="ECO:0007669"/>
    <property type="project" value="InterPro"/>
</dbReference>
<reference evidence="2 3" key="1">
    <citation type="journal article" date="2016" name="Nat. Commun.">
        <title>Thousands of microbial genomes shed light on interconnected biogeochemical processes in an aquifer system.</title>
        <authorList>
            <person name="Anantharaman K."/>
            <person name="Brown C.T."/>
            <person name="Hug L.A."/>
            <person name="Sharon I."/>
            <person name="Castelle C.J."/>
            <person name="Probst A.J."/>
            <person name="Thomas B.C."/>
            <person name="Singh A."/>
            <person name="Wilkins M.J."/>
            <person name="Karaoz U."/>
            <person name="Brodie E.L."/>
            <person name="Williams K.H."/>
            <person name="Hubbard S.S."/>
            <person name="Banfield J.F."/>
        </authorList>
    </citation>
    <scope>NUCLEOTIDE SEQUENCE [LARGE SCALE GENOMIC DNA]</scope>
    <source>
        <strain evidence="3">RIFCSPHIGHO2_01_FULL_58_15</strain>
    </source>
</reference>
<dbReference type="PANTHER" id="PTHR34322:SF2">
    <property type="entry name" value="TRANSPOSASE IS200-LIKE DOMAIN-CONTAINING PROTEIN"/>
    <property type="match status" value="1"/>
</dbReference>
<protein>
    <recommendedName>
        <fullName evidence="1">Transposase IS200-like domain-containing protein</fullName>
    </recommendedName>
</protein>